<feature type="transmembrane region" description="Helical" evidence="7">
    <location>
        <begin position="198"/>
        <end position="220"/>
    </location>
</feature>
<feature type="compositionally biased region" description="Low complexity" evidence="6">
    <location>
        <begin position="340"/>
        <end position="355"/>
    </location>
</feature>
<dbReference type="AlphaFoldDB" id="A0A6A5WYN1"/>
<feature type="transmembrane region" description="Helical" evidence="7">
    <location>
        <begin position="36"/>
        <end position="61"/>
    </location>
</feature>
<proteinExistence type="inferred from homology"/>
<feature type="compositionally biased region" description="Low complexity" evidence="6">
    <location>
        <begin position="305"/>
        <end position="318"/>
    </location>
</feature>
<dbReference type="PANTHER" id="PTHR33048">
    <property type="entry name" value="PTH11-LIKE INTEGRAL MEMBRANE PROTEIN (AFU_ORTHOLOGUE AFUA_5G11245)"/>
    <property type="match status" value="1"/>
</dbReference>
<gene>
    <name evidence="9" type="ORF">P154DRAFT_134427</name>
</gene>
<feature type="compositionally biased region" description="Basic and acidic residues" evidence="6">
    <location>
        <begin position="403"/>
        <end position="435"/>
    </location>
</feature>
<evidence type="ECO:0000256" key="4">
    <source>
        <dbReference type="ARBA" id="ARBA00023136"/>
    </source>
</evidence>
<evidence type="ECO:0000259" key="8">
    <source>
        <dbReference type="Pfam" id="PF20684"/>
    </source>
</evidence>
<dbReference type="InterPro" id="IPR049326">
    <property type="entry name" value="Rhodopsin_dom_fungi"/>
</dbReference>
<comment type="subcellular location">
    <subcellularLocation>
        <location evidence="1">Membrane</location>
        <topology evidence="1">Multi-pass membrane protein</topology>
    </subcellularLocation>
</comment>
<name>A0A6A5WYN1_9PLEO</name>
<evidence type="ECO:0000256" key="7">
    <source>
        <dbReference type="SAM" id="Phobius"/>
    </source>
</evidence>
<sequence>MEDQRGVIIWINSVLIVLTLAAICSRVGRRVFVVGIWSWHDVMITAATISAFIFSAFQIYSTTLGFGIHMTEVPKATLPKLMKIVLASNTFYFLCNWAVKHALLLFYSEITRERSHLVSIYIMHFVAFGFGMSSILVNIFQCTPVKKAWEGEEVEGHCVNIPYFLYANASIMLTTDLVLYIMPVVFTWGLMLRRAQRVGLNFLFGLGGLVLAASGVRAWAVHKFAQETDFSWWFAQAMIWAVLENHLAIVVACAPSIKVIALLLFPRLKSSLSKFTSRLTPSSSSRTHPTDLESGNQSRKSAYLSGSNNRSRSRSAAGFVGMDSDGKLKMTPNATPLPSPASAYTHTSSSSRASRGFSKWFKSPQSYSRTDSLDDQSGLVYISEAPPSTRSKDVHLVTISKETTLEGYERRERERERGNGSEGEGDIRIEHRIEVESAAGRGSGEDEVSRVEERGGV</sequence>
<keyword evidence="4 7" id="KW-0472">Membrane</keyword>
<evidence type="ECO:0000256" key="6">
    <source>
        <dbReference type="SAM" id="MobiDB-lite"/>
    </source>
</evidence>
<dbReference type="OrthoDB" id="5413793at2759"/>
<dbReference type="InterPro" id="IPR052337">
    <property type="entry name" value="SAT4-like"/>
</dbReference>
<keyword evidence="2 7" id="KW-0812">Transmembrane</keyword>
<organism evidence="9 10">
    <name type="scientific">Amniculicola lignicola CBS 123094</name>
    <dbReference type="NCBI Taxonomy" id="1392246"/>
    <lineage>
        <taxon>Eukaryota</taxon>
        <taxon>Fungi</taxon>
        <taxon>Dikarya</taxon>
        <taxon>Ascomycota</taxon>
        <taxon>Pezizomycotina</taxon>
        <taxon>Dothideomycetes</taxon>
        <taxon>Pleosporomycetidae</taxon>
        <taxon>Pleosporales</taxon>
        <taxon>Amniculicolaceae</taxon>
        <taxon>Amniculicola</taxon>
    </lineage>
</organism>
<feature type="transmembrane region" description="Helical" evidence="7">
    <location>
        <begin position="81"/>
        <end position="99"/>
    </location>
</feature>
<dbReference type="Pfam" id="PF20684">
    <property type="entry name" value="Fung_rhodopsin"/>
    <property type="match status" value="1"/>
</dbReference>
<evidence type="ECO:0000313" key="10">
    <source>
        <dbReference type="Proteomes" id="UP000799779"/>
    </source>
</evidence>
<feature type="transmembrane region" description="Helical" evidence="7">
    <location>
        <begin position="120"/>
        <end position="141"/>
    </location>
</feature>
<feature type="domain" description="Rhodopsin" evidence="8">
    <location>
        <begin position="26"/>
        <end position="259"/>
    </location>
</feature>
<reference evidence="9" key="1">
    <citation type="journal article" date="2020" name="Stud. Mycol.">
        <title>101 Dothideomycetes genomes: a test case for predicting lifestyles and emergence of pathogens.</title>
        <authorList>
            <person name="Haridas S."/>
            <person name="Albert R."/>
            <person name="Binder M."/>
            <person name="Bloem J."/>
            <person name="Labutti K."/>
            <person name="Salamov A."/>
            <person name="Andreopoulos B."/>
            <person name="Baker S."/>
            <person name="Barry K."/>
            <person name="Bills G."/>
            <person name="Bluhm B."/>
            <person name="Cannon C."/>
            <person name="Castanera R."/>
            <person name="Culley D."/>
            <person name="Daum C."/>
            <person name="Ezra D."/>
            <person name="Gonzalez J."/>
            <person name="Henrissat B."/>
            <person name="Kuo A."/>
            <person name="Liang C."/>
            <person name="Lipzen A."/>
            <person name="Lutzoni F."/>
            <person name="Magnuson J."/>
            <person name="Mondo S."/>
            <person name="Nolan M."/>
            <person name="Ohm R."/>
            <person name="Pangilinan J."/>
            <person name="Park H.-J."/>
            <person name="Ramirez L."/>
            <person name="Alfaro M."/>
            <person name="Sun H."/>
            <person name="Tritt A."/>
            <person name="Yoshinaga Y."/>
            <person name="Zwiers L.-H."/>
            <person name="Turgeon B."/>
            <person name="Goodwin S."/>
            <person name="Spatafora J."/>
            <person name="Crous P."/>
            <person name="Grigoriev I."/>
        </authorList>
    </citation>
    <scope>NUCLEOTIDE SEQUENCE</scope>
    <source>
        <strain evidence="9">CBS 123094</strain>
    </source>
</reference>
<comment type="similarity">
    <text evidence="5">Belongs to the SAT4 family.</text>
</comment>
<protein>
    <recommendedName>
        <fullName evidence="8">Rhodopsin domain-containing protein</fullName>
    </recommendedName>
</protein>
<dbReference type="GO" id="GO:0016020">
    <property type="term" value="C:membrane"/>
    <property type="evidence" value="ECO:0007669"/>
    <property type="project" value="UniProtKB-SubCell"/>
</dbReference>
<evidence type="ECO:0000256" key="3">
    <source>
        <dbReference type="ARBA" id="ARBA00022989"/>
    </source>
</evidence>
<evidence type="ECO:0000256" key="1">
    <source>
        <dbReference type="ARBA" id="ARBA00004141"/>
    </source>
</evidence>
<dbReference type="EMBL" id="ML977576">
    <property type="protein sequence ID" value="KAF2002666.1"/>
    <property type="molecule type" value="Genomic_DNA"/>
</dbReference>
<feature type="transmembrane region" description="Helical" evidence="7">
    <location>
        <begin position="232"/>
        <end position="265"/>
    </location>
</feature>
<evidence type="ECO:0000256" key="5">
    <source>
        <dbReference type="ARBA" id="ARBA00038359"/>
    </source>
</evidence>
<feature type="transmembrane region" description="Helical" evidence="7">
    <location>
        <begin position="161"/>
        <end position="186"/>
    </location>
</feature>
<keyword evidence="3 7" id="KW-1133">Transmembrane helix</keyword>
<feature type="compositionally biased region" description="Basic and acidic residues" evidence="6">
    <location>
        <begin position="443"/>
        <end position="457"/>
    </location>
</feature>
<evidence type="ECO:0000256" key="2">
    <source>
        <dbReference type="ARBA" id="ARBA00022692"/>
    </source>
</evidence>
<feature type="compositionally biased region" description="Low complexity" evidence="6">
    <location>
        <begin position="277"/>
        <end position="287"/>
    </location>
</feature>
<dbReference type="Proteomes" id="UP000799779">
    <property type="component" value="Unassembled WGS sequence"/>
</dbReference>
<evidence type="ECO:0000313" key="9">
    <source>
        <dbReference type="EMBL" id="KAF2002666.1"/>
    </source>
</evidence>
<accession>A0A6A5WYN1</accession>
<keyword evidence="10" id="KW-1185">Reference proteome</keyword>
<feature type="region of interest" description="Disordered" evidence="6">
    <location>
        <begin position="401"/>
        <end position="457"/>
    </location>
</feature>
<dbReference type="PANTHER" id="PTHR33048:SF131">
    <property type="entry name" value="INTEGRAL MEMBRANE PROTEIN"/>
    <property type="match status" value="1"/>
</dbReference>
<feature type="transmembrane region" description="Helical" evidence="7">
    <location>
        <begin position="6"/>
        <end position="24"/>
    </location>
</feature>
<feature type="region of interest" description="Disordered" evidence="6">
    <location>
        <begin position="277"/>
        <end position="355"/>
    </location>
</feature>